<dbReference type="HAMAP" id="MF_00639">
    <property type="entry name" value="MurD"/>
    <property type="match status" value="1"/>
</dbReference>
<dbReference type="SUPFAM" id="SSF53244">
    <property type="entry name" value="MurD-like peptide ligases, peptide-binding domain"/>
    <property type="match status" value="1"/>
</dbReference>
<proteinExistence type="inferred from homology"/>
<keyword evidence="3 9" id="KW-0963">Cytoplasm</keyword>
<evidence type="ECO:0000256" key="1">
    <source>
        <dbReference type="ARBA" id="ARBA00004496"/>
    </source>
</evidence>
<evidence type="ECO:0000256" key="8">
    <source>
        <dbReference type="ARBA" id="ARBA00023306"/>
    </source>
</evidence>
<dbReference type="Gene3D" id="3.40.1190.10">
    <property type="entry name" value="Mur-like, catalytic domain"/>
    <property type="match status" value="1"/>
</dbReference>
<evidence type="ECO:0000256" key="4">
    <source>
        <dbReference type="ARBA" id="ARBA00022598"/>
    </source>
</evidence>
<dbReference type="Gene3D" id="3.90.190.20">
    <property type="entry name" value="Mur ligase, C-terminal domain"/>
    <property type="match status" value="1"/>
</dbReference>
<evidence type="ECO:0000256" key="7">
    <source>
        <dbReference type="ARBA" id="ARBA00022840"/>
    </source>
</evidence>
<evidence type="ECO:0000256" key="10">
    <source>
        <dbReference type="RuleBase" id="RU003664"/>
    </source>
</evidence>
<feature type="domain" description="Mur ligase central" evidence="12">
    <location>
        <begin position="124"/>
        <end position="240"/>
    </location>
</feature>
<dbReference type="PANTHER" id="PTHR43692">
    <property type="entry name" value="UDP-N-ACETYLMURAMOYLALANINE--D-GLUTAMATE LIGASE"/>
    <property type="match status" value="1"/>
</dbReference>
<keyword evidence="9 10" id="KW-0961">Cell wall biogenesis/degradation</keyword>
<dbReference type="InterPro" id="IPR005762">
    <property type="entry name" value="MurD"/>
</dbReference>
<keyword evidence="14" id="KW-1185">Reference proteome</keyword>
<keyword evidence="7 9" id="KW-0067">ATP-binding</keyword>
<dbReference type="Pfam" id="PF08245">
    <property type="entry name" value="Mur_ligase_M"/>
    <property type="match status" value="1"/>
</dbReference>
<evidence type="ECO:0000256" key="3">
    <source>
        <dbReference type="ARBA" id="ARBA00022490"/>
    </source>
</evidence>
<organism evidence="13 14">
    <name type="scientific">Luteimicrobium album</name>
    <dbReference type="NCBI Taxonomy" id="1054550"/>
    <lineage>
        <taxon>Bacteria</taxon>
        <taxon>Bacillati</taxon>
        <taxon>Actinomycetota</taxon>
        <taxon>Actinomycetes</taxon>
        <taxon>Micrococcales</taxon>
        <taxon>Luteimicrobium</taxon>
    </lineage>
</organism>
<feature type="binding site" evidence="9">
    <location>
        <begin position="126"/>
        <end position="132"/>
    </location>
    <ligand>
        <name>ATP</name>
        <dbReference type="ChEBI" id="CHEBI:30616"/>
    </ligand>
</feature>
<reference evidence="14" key="1">
    <citation type="journal article" date="2019" name="Int. J. Syst. Evol. Microbiol.">
        <title>The Global Catalogue of Microorganisms (GCM) 10K type strain sequencing project: providing services to taxonomists for standard genome sequencing and annotation.</title>
        <authorList>
            <consortium name="The Broad Institute Genomics Platform"/>
            <consortium name="The Broad Institute Genome Sequencing Center for Infectious Disease"/>
            <person name="Wu L."/>
            <person name="Ma J."/>
        </authorList>
    </citation>
    <scope>NUCLEOTIDE SEQUENCE [LARGE SCALE GENOMIC DNA]</scope>
    <source>
        <strain evidence="14">NBRC 106348</strain>
    </source>
</reference>
<dbReference type="InterPro" id="IPR013221">
    <property type="entry name" value="Mur_ligase_cen"/>
</dbReference>
<keyword evidence="9 10" id="KW-0573">Peptidoglycan synthesis</keyword>
<dbReference type="Pfam" id="PF02875">
    <property type="entry name" value="Mur_ligase_C"/>
    <property type="match status" value="1"/>
</dbReference>
<dbReference type="EC" id="6.3.2.9" evidence="9 10"/>
<dbReference type="PROSITE" id="PS01011">
    <property type="entry name" value="FOLYLPOLYGLU_SYNT_1"/>
    <property type="match status" value="1"/>
</dbReference>
<comment type="catalytic activity">
    <reaction evidence="9 10">
        <text>UDP-N-acetyl-alpha-D-muramoyl-L-alanine + D-glutamate + ATP = UDP-N-acetyl-alpha-D-muramoyl-L-alanyl-D-glutamate + ADP + phosphate + H(+)</text>
        <dbReference type="Rhea" id="RHEA:16429"/>
        <dbReference type="ChEBI" id="CHEBI:15378"/>
        <dbReference type="ChEBI" id="CHEBI:29986"/>
        <dbReference type="ChEBI" id="CHEBI:30616"/>
        <dbReference type="ChEBI" id="CHEBI:43474"/>
        <dbReference type="ChEBI" id="CHEBI:83898"/>
        <dbReference type="ChEBI" id="CHEBI:83900"/>
        <dbReference type="ChEBI" id="CHEBI:456216"/>
        <dbReference type="EC" id="6.3.2.9"/>
    </reaction>
</comment>
<comment type="similarity">
    <text evidence="9">Belongs to the MurCDEF family.</text>
</comment>
<keyword evidence="9 10" id="KW-0133">Cell shape</keyword>
<dbReference type="SUPFAM" id="SSF51984">
    <property type="entry name" value="MurCD N-terminal domain"/>
    <property type="match status" value="1"/>
</dbReference>
<protein>
    <recommendedName>
        <fullName evidence="9 10">UDP-N-acetylmuramoylalanine--D-glutamate ligase</fullName>
        <ecNumber evidence="9 10">6.3.2.9</ecNumber>
    </recommendedName>
    <alternativeName>
        <fullName evidence="9">D-glutamic acid-adding enzyme</fullName>
    </alternativeName>
    <alternativeName>
        <fullName evidence="9">UDP-N-acetylmuramoyl-L-alanyl-D-glutamate synthetase</fullName>
    </alternativeName>
</protein>
<feature type="domain" description="Mur ligase C-terminal" evidence="11">
    <location>
        <begin position="342"/>
        <end position="463"/>
    </location>
</feature>
<dbReference type="GO" id="GO:0016874">
    <property type="term" value="F:ligase activity"/>
    <property type="evidence" value="ECO:0007669"/>
    <property type="project" value="UniProtKB-KW"/>
</dbReference>
<evidence type="ECO:0000256" key="9">
    <source>
        <dbReference type="HAMAP-Rule" id="MF_00639"/>
    </source>
</evidence>
<evidence type="ECO:0000256" key="5">
    <source>
        <dbReference type="ARBA" id="ARBA00022618"/>
    </source>
</evidence>
<dbReference type="InterPro" id="IPR036565">
    <property type="entry name" value="Mur-like_cat_sf"/>
</dbReference>
<keyword evidence="4 9" id="KW-0436">Ligase</keyword>
<dbReference type="SUPFAM" id="SSF53623">
    <property type="entry name" value="MurD-like peptide ligases, catalytic domain"/>
    <property type="match status" value="1"/>
</dbReference>
<dbReference type="PANTHER" id="PTHR43692:SF1">
    <property type="entry name" value="UDP-N-ACETYLMURAMOYLALANINE--D-GLUTAMATE LIGASE"/>
    <property type="match status" value="1"/>
</dbReference>
<dbReference type="RefSeq" id="WP_284294693.1">
    <property type="nucleotide sequence ID" value="NZ_BSUK01000001.1"/>
</dbReference>
<comment type="subcellular location">
    <subcellularLocation>
        <location evidence="1 9 10">Cytoplasm</location>
    </subcellularLocation>
</comment>
<dbReference type="Pfam" id="PF21799">
    <property type="entry name" value="MurD-like_N"/>
    <property type="match status" value="1"/>
</dbReference>
<comment type="function">
    <text evidence="9 10">Cell wall formation. Catalyzes the addition of glutamate to the nucleotide precursor UDP-N-acetylmuramoyl-L-alanine (UMA).</text>
</comment>
<evidence type="ECO:0000313" key="14">
    <source>
        <dbReference type="Proteomes" id="UP001157091"/>
    </source>
</evidence>
<dbReference type="NCBIfam" id="TIGR01087">
    <property type="entry name" value="murD"/>
    <property type="match status" value="1"/>
</dbReference>
<keyword evidence="8 9" id="KW-0131">Cell cycle</keyword>
<evidence type="ECO:0000259" key="12">
    <source>
        <dbReference type="Pfam" id="PF08245"/>
    </source>
</evidence>
<evidence type="ECO:0000256" key="2">
    <source>
        <dbReference type="ARBA" id="ARBA00004752"/>
    </source>
</evidence>
<evidence type="ECO:0000256" key="6">
    <source>
        <dbReference type="ARBA" id="ARBA00022741"/>
    </source>
</evidence>
<dbReference type="InterPro" id="IPR036615">
    <property type="entry name" value="Mur_ligase_C_dom_sf"/>
</dbReference>
<comment type="pathway">
    <text evidence="2 9 10">Cell wall biogenesis; peptidoglycan biosynthesis.</text>
</comment>
<dbReference type="Gene3D" id="3.40.50.720">
    <property type="entry name" value="NAD(P)-binding Rossmann-like Domain"/>
    <property type="match status" value="1"/>
</dbReference>
<keyword evidence="5 9" id="KW-0132">Cell division</keyword>
<evidence type="ECO:0000313" key="13">
    <source>
        <dbReference type="EMBL" id="GMA26390.1"/>
    </source>
</evidence>
<comment type="caution">
    <text evidence="13">The sequence shown here is derived from an EMBL/GenBank/DDBJ whole genome shotgun (WGS) entry which is preliminary data.</text>
</comment>
<dbReference type="InterPro" id="IPR018109">
    <property type="entry name" value="Folylpolyglutamate_synth_CS"/>
</dbReference>
<accession>A0ABQ6I783</accession>
<name>A0ABQ6I783_9MICO</name>
<evidence type="ECO:0000259" key="11">
    <source>
        <dbReference type="Pfam" id="PF02875"/>
    </source>
</evidence>
<dbReference type="EMBL" id="BSUK01000001">
    <property type="protein sequence ID" value="GMA26390.1"/>
    <property type="molecule type" value="Genomic_DNA"/>
</dbReference>
<dbReference type="InterPro" id="IPR004101">
    <property type="entry name" value="Mur_ligase_C"/>
</dbReference>
<keyword evidence="6 9" id="KW-0547">Nucleotide-binding</keyword>
<dbReference type="Proteomes" id="UP001157091">
    <property type="component" value="Unassembled WGS sequence"/>
</dbReference>
<sequence>MTSGTEGATPEPAPPFDPSGLRVLVAGLGVSGRAAAEVLAARGADVVTVDARAEDADVKDAEGARLDDVELVVVSPGWHPAHPLLVRAQEAGIPVWGEVELAWRLRVPRDHGEGAGTPAPWLAVTGTNGKTTTVEMLASILAAAGLDAPAVGNVGDPVVRAATDPAHDVLAVELSSFQLHFTHSLSVLAGAVLNIAADHLDWHGSLDAYAAAKGKIYERAQVACVYNVSDARTERLVREADVVEGARAVGFTLGAPGPGQVGLVEDVLVDRAFHLPVDDPARHASAAELGTLDDLAHLAGLGGTVAPHVVADALAAAALARAGGVPAHAVRDGLRAFRPGGHRIETVAAVDGVAYVDDSKATNAHAAAASLASFAPGTVVWVAGGLAKGATFDELVERRADRLRGVVLIGVDAGALADALARHAPEIPVVRVDPGETEDVMTRAVAAARTLAHPGDTVLLAPASASMDQFRSYAERGELFADAARALAPAPGEAAGEGTVA</sequence>
<gene>
    <name evidence="9 13" type="primary">murD</name>
    <name evidence="13" type="ORF">GCM10025864_41490</name>
</gene>